<dbReference type="Proteomes" id="UP000436088">
    <property type="component" value="Unassembled WGS sequence"/>
</dbReference>
<dbReference type="InterPro" id="IPR036259">
    <property type="entry name" value="MFS_trans_sf"/>
</dbReference>
<gene>
    <name evidence="8" type="ORF">F3Y22_tig00112293pilonHSYRG00365</name>
</gene>
<protein>
    <submittedName>
        <fullName evidence="8">RING/U-box superfamily protein</fullName>
    </submittedName>
</protein>
<keyword evidence="9" id="KW-1185">Reference proteome</keyword>
<evidence type="ECO:0000256" key="7">
    <source>
        <dbReference type="SAM" id="Phobius"/>
    </source>
</evidence>
<comment type="subcellular location">
    <subcellularLocation>
        <location evidence="1">Membrane</location>
        <topology evidence="1">Multi-pass membrane protein</topology>
    </subcellularLocation>
</comment>
<evidence type="ECO:0000256" key="3">
    <source>
        <dbReference type="ARBA" id="ARBA00022692"/>
    </source>
</evidence>
<organism evidence="8 9">
    <name type="scientific">Hibiscus syriacus</name>
    <name type="common">Rose of Sharon</name>
    <dbReference type="NCBI Taxonomy" id="106335"/>
    <lineage>
        <taxon>Eukaryota</taxon>
        <taxon>Viridiplantae</taxon>
        <taxon>Streptophyta</taxon>
        <taxon>Embryophyta</taxon>
        <taxon>Tracheophyta</taxon>
        <taxon>Spermatophyta</taxon>
        <taxon>Magnoliopsida</taxon>
        <taxon>eudicotyledons</taxon>
        <taxon>Gunneridae</taxon>
        <taxon>Pentapetalae</taxon>
        <taxon>rosids</taxon>
        <taxon>malvids</taxon>
        <taxon>Malvales</taxon>
        <taxon>Malvaceae</taxon>
        <taxon>Malvoideae</taxon>
        <taxon>Hibiscus</taxon>
    </lineage>
</organism>
<evidence type="ECO:0000313" key="8">
    <source>
        <dbReference type="EMBL" id="KAE8668597.1"/>
    </source>
</evidence>
<comment type="similarity">
    <text evidence="2">Belongs to the major facilitator superfamily. Proton-dependent oligopeptide transporter (POT/PTR) (TC 2.A.17) family.</text>
</comment>
<keyword evidence="3 7" id="KW-0812">Transmembrane</keyword>
<feature type="region of interest" description="Disordered" evidence="6">
    <location>
        <begin position="202"/>
        <end position="221"/>
    </location>
</feature>
<keyword evidence="4 7" id="KW-1133">Transmembrane helix</keyword>
<feature type="transmembrane region" description="Helical" evidence="7">
    <location>
        <begin position="112"/>
        <end position="131"/>
    </location>
</feature>
<dbReference type="PANTHER" id="PTHR11654">
    <property type="entry name" value="OLIGOPEPTIDE TRANSPORTER-RELATED"/>
    <property type="match status" value="1"/>
</dbReference>
<reference evidence="8" key="1">
    <citation type="submission" date="2019-09" db="EMBL/GenBank/DDBJ databases">
        <title>Draft genome information of white flower Hibiscus syriacus.</title>
        <authorList>
            <person name="Kim Y.-M."/>
        </authorList>
    </citation>
    <scope>NUCLEOTIDE SEQUENCE [LARGE SCALE GENOMIC DNA]</scope>
    <source>
        <strain evidence="8">YM2019G1</strain>
    </source>
</reference>
<accession>A0A6A2Y9T2</accession>
<comment type="caution">
    <text evidence="8">The sequence shown here is derived from an EMBL/GenBank/DDBJ whole genome shotgun (WGS) entry which is preliminary data.</text>
</comment>
<evidence type="ECO:0000313" key="9">
    <source>
        <dbReference type="Proteomes" id="UP000436088"/>
    </source>
</evidence>
<dbReference type="Pfam" id="PF00854">
    <property type="entry name" value="PTR2"/>
    <property type="match status" value="1"/>
</dbReference>
<name>A0A6A2Y9T2_HIBSY</name>
<feature type="transmembrane region" description="Helical" evidence="7">
    <location>
        <begin position="12"/>
        <end position="29"/>
    </location>
</feature>
<evidence type="ECO:0000256" key="1">
    <source>
        <dbReference type="ARBA" id="ARBA00004141"/>
    </source>
</evidence>
<sequence>MQLPLLKSANIVTNFIQTVFLLALVGGFASDSYLGRFQTMMVFGFVELSGFILICIQAHHPQLRPPQSDKEDSNQSKKLSTYFNIVYFAFCIGKLVALTLLVWVQSHIRMDVGFGIPAAAIGIGMISLISVRKRKQICPSNAEMLHVSQSNAPNTSVGARNLHHTNKFSPTREHNEHRNRQQLQNPTRHLAIHPLHHAHLRRPTLRNTLRPTRQKNHWQRLRDHSSSKGWCRAICRDVLDGIGCHGQEQKKGLGLT</sequence>
<dbReference type="InterPro" id="IPR000109">
    <property type="entry name" value="POT_fam"/>
</dbReference>
<dbReference type="GO" id="GO:0016020">
    <property type="term" value="C:membrane"/>
    <property type="evidence" value="ECO:0007669"/>
    <property type="project" value="UniProtKB-SubCell"/>
</dbReference>
<feature type="transmembrane region" description="Helical" evidence="7">
    <location>
        <begin position="81"/>
        <end position="106"/>
    </location>
</feature>
<proteinExistence type="inferred from homology"/>
<evidence type="ECO:0000256" key="5">
    <source>
        <dbReference type="ARBA" id="ARBA00023136"/>
    </source>
</evidence>
<evidence type="ECO:0000256" key="4">
    <source>
        <dbReference type="ARBA" id="ARBA00022989"/>
    </source>
</evidence>
<evidence type="ECO:0000256" key="6">
    <source>
        <dbReference type="SAM" id="MobiDB-lite"/>
    </source>
</evidence>
<keyword evidence="5 7" id="KW-0472">Membrane</keyword>
<evidence type="ECO:0000256" key="2">
    <source>
        <dbReference type="ARBA" id="ARBA00005982"/>
    </source>
</evidence>
<dbReference type="Gene3D" id="1.20.1250.20">
    <property type="entry name" value="MFS general substrate transporter like domains"/>
    <property type="match status" value="2"/>
</dbReference>
<feature type="transmembrane region" description="Helical" evidence="7">
    <location>
        <begin position="41"/>
        <end position="60"/>
    </location>
</feature>
<dbReference type="AlphaFoldDB" id="A0A6A2Y9T2"/>
<dbReference type="EMBL" id="VEPZ02001545">
    <property type="protein sequence ID" value="KAE8668597.1"/>
    <property type="molecule type" value="Genomic_DNA"/>
</dbReference>
<dbReference type="GO" id="GO:0022857">
    <property type="term" value="F:transmembrane transporter activity"/>
    <property type="evidence" value="ECO:0007669"/>
    <property type="project" value="InterPro"/>
</dbReference>